<evidence type="ECO:0000313" key="1">
    <source>
        <dbReference type="EMBL" id="RIX34256.1"/>
    </source>
</evidence>
<dbReference type="RefSeq" id="WP_119664963.1">
    <property type="nucleotide sequence ID" value="NZ_QXJK01000008.1"/>
</dbReference>
<protein>
    <submittedName>
        <fullName evidence="1">DUF2334 domain-containing protein</fullName>
    </submittedName>
</protein>
<reference evidence="1 2" key="1">
    <citation type="submission" date="2018-09" db="EMBL/GenBank/DDBJ databases">
        <title>Optimization and identification of Corynebacterium falsenii FN1-14 from fish paste.</title>
        <authorList>
            <person name="Daroonpunt R."/>
            <person name="Tanasupawat S."/>
        </authorList>
    </citation>
    <scope>NUCLEOTIDE SEQUENCE [LARGE SCALE GENOMIC DNA]</scope>
    <source>
        <strain evidence="1 2">FN1-14</strain>
    </source>
</reference>
<accession>A0A418Q656</accession>
<dbReference type="AlphaFoldDB" id="A0A418Q656"/>
<gene>
    <name evidence="1" type="ORF">D3M95_07975</name>
</gene>
<keyword evidence="2" id="KW-1185">Reference proteome</keyword>
<dbReference type="OrthoDB" id="5242819at2"/>
<organism evidence="1 2">
    <name type="scientific">Corynebacterium falsenii</name>
    <dbReference type="NCBI Taxonomy" id="108486"/>
    <lineage>
        <taxon>Bacteria</taxon>
        <taxon>Bacillati</taxon>
        <taxon>Actinomycetota</taxon>
        <taxon>Actinomycetes</taxon>
        <taxon>Mycobacteriales</taxon>
        <taxon>Corynebacteriaceae</taxon>
        <taxon>Corynebacterium</taxon>
    </lineage>
</organism>
<dbReference type="STRING" id="1451189.CFAL_02215"/>
<dbReference type="Pfam" id="PF10096">
    <property type="entry name" value="DUF2334"/>
    <property type="match status" value="1"/>
</dbReference>
<dbReference type="Gene3D" id="3.20.20.370">
    <property type="entry name" value="Glycoside hydrolase/deacetylase"/>
    <property type="match status" value="1"/>
</dbReference>
<dbReference type="EMBL" id="QXJK01000008">
    <property type="protein sequence ID" value="RIX34256.1"/>
    <property type="molecule type" value="Genomic_DNA"/>
</dbReference>
<dbReference type="Proteomes" id="UP000285278">
    <property type="component" value="Unassembled WGS sequence"/>
</dbReference>
<comment type="caution">
    <text evidence="1">The sequence shown here is derived from an EMBL/GenBank/DDBJ whole genome shotgun (WGS) entry which is preliminary data.</text>
</comment>
<dbReference type="InterPro" id="IPR018763">
    <property type="entry name" value="DUF2334"/>
</dbReference>
<sequence>MSTTVTPSSASSSQSTDPALIMTITGIDGATVVAAERMRDYARQLGFQAGLVLNVQTPQWRLRDDHAALEFVHESAGHGHELLLGGLGPLGGDAGKGEFHRLGRHESLLRLTAARRQLATLGIEPTVFAPSRWLASEASLSAAEQLGFTVAADAYTIRDLAAPSTHNVRVLAFGDGFGAVAWWRRNVKNSVHRIAERGQDIRLSISAHKAAKKGIRRDMEAILKDMASAGYRSASHRGFVERRHATAA</sequence>
<name>A0A418Q656_9CORY</name>
<proteinExistence type="predicted"/>
<evidence type="ECO:0000313" key="2">
    <source>
        <dbReference type="Proteomes" id="UP000285278"/>
    </source>
</evidence>